<dbReference type="EMBL" id="JAAGUX010000087">
    <property type="protein sequence ID" value="NEW59286.1"/>
    <property type="molecule type" value="Genomic_DNA"/>
</dbReference>
<organism evidence="1 3">
    <name type="scientific">Nocardia cyriacigeorgica</name>
    <dbReference type="NCBI Taxonomy" id="135487"/>
    <lineage>
        <taxon>Bacteria</taxon>
        <taxon>Bacillati</taxon>
        <taxon>Actinomycetota</taxon>
        <taxon>Actinomycetes</taxon>
        <taxon>Mycobacteriales</taxon>
        <taxon>Nocardiaceae</taxon>
        <taxon>Nocardia</taxon>
    </lineage>
</organism>
<protein>
    <submittedName>
        <fullName evidence="1">DUF488 domain-containing protein</fullName>
    </submittedName>
</protein>
<keyword evidence="4" id="KW-1185">Reference proteome</keyword>
<dbReference type="InterPro" id="IPR052552">
    <property type="entry name" value="YeaO-like"/>
</dbReference>
<dbReference type="AlphaFoldDB" id="A0A6P1DE22"/>
<accession>A0A6P1DE22</accession>
<name>A0A6P1DE22_9NOCA</name>
<reference evidence="3 4" key="1">
    <citation type="submission" date="2020-01" db="EMBL/GenBank/DDBJ databases">
        <title>Genetics and antimicrobial susceptibilities of Nocardia species isolated from the soil; a comparison with species isolated from humans.</title>
        <authorList>
            <person name="Carrasco G."/>
            <person name="Monzon S."/>
            <person name="Sansegundo M."/>
            <person name="Garcia E."/>
            <person name="Garrido N."/>
            <person name="Medina M.J."/>
            <person name="Villalon P."/>
            <person name="Ramirez-Arocha A.C."/>
            <person name="Jimenez P."/>
            <person name="Cuesta I."/>
            <person name="Valdezate S."/>
        </authorList>
    </citation>
    <scope>NUCLEOTIDE SEQUENCE [LARGE SCALE GENOMIC DNA]</scope>
    <source>
        <strain evidence="1 3">CNM20110639</strain>
        <strain evidence="2 4">CNM20110649</strain>
    </source>
</reference>
<evidence type="ECO:0000313" key="2">
    <source>
        <dbReference type="EMBL" id="NEW59286.1"/>
    </source>
</evidence>
<sequence length="125" mass="14419">MQNTPPHVQIRRIYDDPAPDDGTRVLVDRLWPRGMSKERAHLDEWCKQIAPSTELRKWYDHEPARFNEFSRRYRAELSDSECAAELDHLRDLAARRMLTLLTATKDIEISEAAVLADLVGGGHHT</sequence>
<proteinExistence type="predicted"/>
<evidence type="ECO:0000313" key="4">
    <source>
        <dbReference type="Proteomes" id="UP000470876"/>
    </source>
</evidence>
<dbReference type="RefSeq" id="WP_163822051.1">
    <property type="nucleotide sequence ID" value="NZ_JAAGUX010000087.1"/>
</dbReference>
<evidence type="ECO:0000313" key="1">
    <source>
        <dbReference type="EMBL" id="NEW47881.1"/>
    </source>
</evidence>
<dbReference type="Proteomes" id="UP000470876">
    <property type="component" value="Unassembled WGS sequence"/>
</dbReference>
<gene>
    <name evidence="1" type="ORF">GV789_26110</name>
    <name evidence="2" type="ORF">GV794_27170</name>
</gene>
<dbReference type="EMBL" id="JAAGUZ010000107">
    <property type="protein sequence ID" value="NEW47881.1"/>
    <property type="molecule type" value="Genomic_DNA"/>
</dbReference>
<dbReference type="PANTHER" id="PTHR36849">
    <property type="entry name" value="CYTOPLASMIC PROTEIN-RELATED"/>
    <property type="match status" value="1"/>
</dbReference>
<dbReference type="PANTHER" id="PTHR36849:SF1">
    <property type="entry name" value="CYTOPLASMIC PROTEIN"/>
    <property type="match status" value="1"/>
</dbReference>
<dbReference type="Proteomes" id="UP000468928">
    <property type="component" value="Unassembled WGS sequence"/>
</dbReference>
<comment type="caution">
    <text evidence="1">The sequence shown here is derived from an EMBL/GenBank/DDBJ whole genome shotgun (WGS) entry which is preliminary data.</text>
</comment>
<evidence type="ECO:0000313" key="3">
    <source>
        <dbReference type="Proteomes" id="UP000468928"/>
    </source>
</evidence>
<dbReference type="Pfam" id="PF22752">
    <property type="entry name" value="DUF488-N3i"/>
    <property type="match status" value="1"/>
</dbReference>